<evidence type="ECO:0000313" key="4">
    <source>
        <dbReference type="Proteomes" id="UP000262072"/>
    </source>
</evidence>
<keyword evidence="2" id="KW-0677">Repeat</keyword>
<dbReference type="Proteomes" id="UP000262072">
    <property type="component" value="Unassembled WGS sequence"/>
</dbReference>
<dbReference type="OrthoDB" id="8437637at2"/>
<evidence type="ECO:0000256" key="1">
    <source>
        <dbReference type="ARBA" id="ARBA00022729"/>
    </source>
</evidence>
<evidence type="ECO:0000313" key="3">
    <source>
        <dbReference type="EMBL" id="SYZ79580.1"/>
    </source>
</evidence>
<dbReference type="GO" id="GO:0007165">
    <property type="term" value="P:signal transduction"/>
    <property type="evidence" value="ECO:0007669"/>
    <property type="project" value="TreeGrafter"/>
</dbReference>
<proteinExistence type="predicted"/>
<keyword evidence="1" id="KW-0732">Signal</keyword>
<dbReference type="AlphaFoldDB" id="A0A383TGU6"/>
<sequence>DWASFYFSNGKKSEHFLAVANEYSIDAGGRKNYNIDSVIYRYDEASEKFLPFQCIPTQGAYQWITYKGEHGEVLLGVVNSASGVALYQYNGWRFVRLNIPIPAPGVEWAWIGNLPNTLNKALFMMSTSQANPRPASSYLEFTYQNPLGTYHNATAEWCSTYKTEMASDGLSQLVL</sequence>
<gene>
    <name evidence="3" type="ORF">TART1_2452</name>
</gene>
<protein>
    <submittedName>
        <fullName evidence="3">Uncharacterized protein</fullName>
    </submittedName>
</protein>
<feature type="non-terminal residue" evidence="3">
    <location>
        <position position="175"/>
    </location>
</feature>
<dbReference type="PANTHER" id="PTHR15261">
    <property type="entry name" value="THROMBOSPONDIN-TYPE LAMININ G DOMAIN AND EAR REPEAT-CONTAINING"/>
    <property type="match status" value="1"/>
</dbReference>
<feature type="non-terminal residue" evidence="3">
    <location>
        <position position="1"/>
    </location>
</feature>
<dbReference type="InterPro" id="IPR009039">
    <property type="entry name" value="EAR"/>
</dbReference>
<dbReference type="PANTHER" id="PTHR15261:SF4">
    <property type="entry name" value="THROMBOSPONDIN-TYPE LAMININ G DOMAIN AND EAR REPEAT-CONTAINING PROTEIN"/>
    <property type="match status" value="1"/>
</dbReference>
<name>A0A383TGU6_9LACT</name>
<evidence type="ECO:0000256" key="2">
    <source>
        <dbReference type="ARBA" id="ARBA00022737"/>
    </source>
</evidence>
<organism evidence="3 4">
    <name type="scientific">Trichococcus shcherbakoviae</name>
    <dbReference type="NCBI Taxonomy" id="2094020"/>
    <lineage>
        <taxon>Bacteria</taxon>
        <taxon>Bacillati</taxon>
        <taxon>Bacillota</taxon>
        <taxon>Bacilli</taxon>
        <taxon>Lactobacillales</taxon>
        <taxon>Carnobacteriaceae</taxon>
        <taxon>Trichococcus</taxon>
    </lineage>
</organism>
<dbReference type="EMBL" id="UNRR01000038">
    <property type="protein sequence ID" value="SYZ79580.1"/>
    <property type="molecule type" value="Genomic_DNA"/>
</dbReference>
<accession>A0A383TGU6</accession>
<dbReference type="PROSITE" id="PS50912">
    <property type="entry name" value="EAR"/>
    <property type="match status" value="1"/>
</dbReference>
<reference evidence="4" key="1">
    <citation type="submission" date="2018-05" db="EMBL/GenBank/DDBJ databases">
        <authorList>
            <person name="Strepis N."/>
        </authorList>
    </citation>
    <scope>NUCLEOTIDE SEQUENCE [LARGE SCALE GENOMIC DNA]</scope>
</reference>